<dbReference type="SUPFAM" id="SSF141868">
    <property type="entry name" value="EAL domain-like"/>
    <property type="match status" value="1"/>
</dbReference>
<dbReference type="InterPro" id="IPR013656">
    <property type="entry name" value="PAS_4"/>
</dbReference>
<dbReference type="Pfam" id="PF08448">
    <property type="entry name" value="PAS_4"/>
    <property type="match status" value="1"/>
</dbReference>
<evidence type="ECO:0000256" key="1">
    <source>
        <dbReference type="SAM" id="MobiDB-lite"/>
    </source>
</evidence>
<dbReference type="Gene3D" id="3.30.70.270">
    <property type="match status" value="1"/>
</dbReference>
<evidence type="ECO:0000259" key="4">
    <source>
        <dbReference type="PROSITE" id="PS50887"/>
    </source>
</evidence>
<dbReference type="PANTHER" id="PTHR44757">
    <property type="entry name" value="DIGUANYLATE CYCLASE DGCP"/>
    <property type="match status" value="1"/>
</dbReference>
<keyword evidence="2" id="KW-1133">Transmembrane helix</keyword>
<sequence length="799" mass="85712">MTWGYTSDVAEGVTGASDMLEAERPDRISLAELLFLAPPHDAVGHQVRQGQVEALVRLVPLTISVNLSAAFVLAICLQGNVPGLQLAGWLGAFIAFCAARMWRIYRLRRDPAYAAARPPSIRTILPPIAILSLLWVVPVLVWFDTVPPYDQVMVILVLFGMASGASVTLSAIPPAALIYVGTVTAAGMTKATALGPLTVALLLPLFAGLLAYAIVWNARQFTGHLAATLALQEKAELITLLREFDASGSEWLWELSPDLTISRVSSGLADALGQRAADVVGRDARAMLDPLGRVSSLSTGMRTILDALRDGRPFRDVAIPALGGRAWWSLSGKPQFDAAGQLRGWRGVGSDITASRLTGHDSITVARHDLMTGLANRLLIRELLEEALLRRRSNRSGCALMLVDLDRFKLVNDTLGHEVGDELLCEVARRLKLVAAGPRVGRLGGDEFALVLTGLHSREDLAQLAEEVIRRLSAPYRIGLAELNIGATIGIAVAPVDGLTQEALTRSADLALYSAKRAGRGGFHFYAPWMAEQAAANRALESDLRSALKDGQLSLAYQPIVDSADHHVIAREALLRWTHPVRGDVPPDLFVPVIEDAGLIGQVGNWVLREACREAAAWSDGARVAVNVSSAQLAAGPLLVGHVMHALGQSGLSAERLELEVTESIFLADDSTTRATLEQLCAIGVRLVLDDFGMGYSNYACLGHGHFSKLKIDRSFTAAAALPGRKAERAIVESILTLARGLELDVTAEGIETAEQARVMAALGCGQLQGFLFGRPTIPDDLGQADRRHRGPRTNPRAA</sequence>
<dbReference type="Pfam" id="PF00990">
    <property type="entry name" value="GGDEF"/>
    <property type="match status" value="1"/>
</dbReference>
<dbReference type="InterPro" id="IPR035919">
    <property type="entry name" value="EAL_sf"/>
</dbReference>
<dbReference type="InterPro" id="IPR000160">
    <property type="entry name" value="GGDEF_dom"/>
</dbReference>
<evidence type="ECO:0000259" key="3">
    <source>
        <dbReference type="PROSITE" id="PS50883"/>
    </source>
</evidence>
<dbReference type="EMBL" id="BAABBR010000001">
    <property type="protein sequence ID" value="GAA4041444.1"/>
    <property type="molecule type" value="Genomic_DNA"/>
</dbReference>
<feature type="domain" description="EAL" evidence="3">
    <location>
        <begin position="537"/>
        <end position="790"/>
    </location>
</feature>
<keyword evidence="2" id="KW-0472">Membrane</keyword>
<comment type="caution">
    <text evidence="5">The sequence shown here is derived from an EMBL/GenBank/DDBJ whole genome shotgun (WGS) entry which is preliminary data.</text>
</comment>
<dbReference type="PROSITE" id="PS50883">
    <property type="entry name" value="EAL"/>
    <property type="match status" value="1"/>
</dbReference>
<gene>
    <name evidence="5" type="ORF">GCM10022281_23100</name>
</gene>
<dbReference type="InterPro" id="IPR035965">
    <property type="entry name" value="PAS-like_dom_sf"/>
</dbReference>
<accession>A0ABP7UER2</accession>
<evidence type="ECO:0000256" key="2">
    <source>
        <dbReference type="SAM" id="Phobius"/>
    </source>
</evidence>
<evidence type="ECO:0000313" key="6">
    <source>
        <dbReference type="Proteomes" id="UP001424459"/>
    </source>
</evidence>
<dbReference type="PANTHER" id="PTHR44757:SF2">
    <property type="entry name" value="BIOFILM ARCHITECTURE MAINTENANCE PROTEIN MBAA"/>
    <property type="match status" value="1"/>
</dbReference>
<dbReference type="CDD" id="cd00130">
    <property type="entry name" value="PAS"/>
    <property type="match status" value="1"/>
</dbReference>
<dbReference type="InterPro" id="IPR029787">
    <property type="entry name" value="Nucleotide_cyclase"/>
</dbReference>
<dbReference type="InterPro" id="IPR000014">
    <property type="entry name" value="PAS"/>
</dbReference>
<feature type="region of interest" description="Disordered" evidence="1">
    <location>
        <begin position="779"/>
        <end position="799"/>
    </location>
</feature>
<dbReference type="Gene3D" id="3.30.450.20">
    <property type="entry name" value="PAS domain"/>
    <property type="match status" value="1"/>
</dbReference>
<keyword evidence="2" id="KW-0812">Transmembrane</keyword>
<dbReference type="Gene3D" id="3.20.20.450">
    <property type="entry name" value="EAL domain"/>
    <property type="match status" value="1"/>
</dbReference>
<dbReference type="NCBIfam" id="TIGR00254">
    <property type="entry name" value="GGDEF"/>
    <property type="match status" value="1"/>
</dbReference>
<name>A0ABP7UER2_9SPHN</name>
<keyword evidence="6" id="KW-1185">Reference proteome</keyword>
<dbReference type="SUPFAM" id="SSF55785">
    <property type="entry name" value="PYP-like sensor domain (PAS domain)"/>
    <property type="match status" value="1"/>
</dbReference>
<feature type="transmembrane region" description="Helical" evidence="2">
    <location>
        <begin position="86"/>
        <end position="103"/>
    </location>
</feature>
<feature type="domain" description="GGDEF" evidence="4">
    <location>
        <begin position="396"/>
        <end position="528"/>
    </location>
</feature>
<evidence type="ECO:0000313" key="5">
    <source>
        <dbReference type="EMBL" id="GAA4041444.1"/>
    </source>
</evidence>
<reference evidence="6" key="1">
    <citation type="journal article" date="2019" name="Int. J. Syst. Evol. Microbiol.">
        <title>The Global Catalogue of Microorganisms (GCM) 10K type strain sequencing project: providing services to taxonomists for standard genome sequencing and annotation.</title>
        <authorList>
            <consortium name="The Broad Institute Genomics Platform"/>
            <consortium name="The Broad Institute Genome Sequencing Center for Infectious Disease"/>
            <person name="Wu L."/>
            <person name="Ma J."/>
        </authorList>
    </citation>
    <scope>NUCLEOTIDE SEQUENCE [LARGE SCALE GENOMIC DNA]</scope>
    <source>
        <strain evidence="6">JCM 17564</strain>
    </source>
</reference>
<proteinExistence type="predicted"/>
<protein>
    <submittedName>
        <fullName evidence="5">EAL domain-containing protein</fullName>
    </submittedName>
</protein>
<dbReference type="SMART" id="SM00267">
    <property type="entry name" value="GGDEF"/>
    <property type="match status" value="1"/>
</dbReference>
<dbReference type="CDD" id="cd01948">
    <property type="entry name" value="EAL"/>
    <property type="match status" value="1"/>
</dbReference>
<dbReference type="SMART" id="SM00052">
    <property type="entry name" value="EAL"/>
    <property type="match status" value="1"/>
</dbReference>
<dbReference type="PROSITE" id="PS50887">
    <property type="entry name" value="GGDEF"/>
    <property type="match status" value="1"/>
</dbReference>
<dbReference type="InterPro" id="IPR043128">
    <property type="entry name" value="Rev_trsase/Diguanyl_cyclase"/>
</dbReference>
<dbReference type="Proteomes" id="UP001424459">
    <property type="component" value="Unassembled WGS sequence"/>
</dbReference>
<organism evidence="5 6">
    <name type="scientific">Sphingomonas rosea</name>
    <dbReference type="NCBI Taxonomy" id="335605"/>
    <lineage>
        <taxon>Bacteria</taxon>
        <taxon>Pseudomonadati</taxon>
        <taxon>Pseudomonadota</taxon>
        <taxon>Alphaproteobacteria</taxon>
        <taxon>Sphingomonadales</taxon>
        <taxon>Sphingomonadaceae</taxon>
        <taxon>Sphingomonas</taxon>
    </lineage>
</organism>
<feature type="transmembrane region" description="Helical" evidence="2">
    <location>
        <begin position="124"/>
        <end position="143"/>
    </location>
</feature>
<dbReference type="CDD" id="cd01949">
    <property type="entry name" value="GGDEF"/>
    <property type="match status" value="1"/>
</dbReference>
<feature type="transmembrane region" description="Helical" evidence="2">
    <location>
        <begin position="193"/>
        <end position="216"/>
    </location>
</feature>
<dbReference type="Pfam" id="PF00563">
    <property type="entry name" value="EAL"/>
    <property type="match status" value="1"/>
</dbReference>
<dbReference type="InterPro" id="IPR001633">
    <property type="entry name" value="EAL_dom"/>
</dbReference>
<dbReference type="InterPro" id="IPR052155">
    <property type="entry name" value="Biofilm_reg_signaling"/>
</dbReference>
<dbReference type="SUPFAM" id="SSF55073">
    <property type="entry name" value="Nucleotide cyclase"/>
    <property type="match status" value="1"/>
</dbReference>
<feature type="transmembrane region" description="Helical" evidence="2">
    <location>
        <begin position="155"/>
        <end position="181"/>
    </location>
</feature>
<feature type="transmembrane region" description="Helical" evidence="2">
    <location>
        <begin position="58"/>
        <end position="80"/>
    </location>
</feature>